<proteinExistence type="evidence at transcript level"/>
<feature type="region of interest" description="Disordered" evidence="1">
    <location>
        <begin position="1"/>
        <end position="31"/>
    </location>
</feature>
<name>Q5PPY3_XENLA</name>
<gene>
    <name evidence="2" type="primary">LOC496044</name>
</gene>
<sequence length="31" mass="3796">MYRKNPLKWLPAQDCAQDEKKQTEKKPKKHK</sequence>
<evidence type="ECO:0000313" key="2">
    <source>
        <dbReference type="EMBL" id="AAH87442.1"/>
    </source>
</evidence>
<reference evidence="2" key="1">
    <citation type="submission" date="2004-12" db="EMBL/GenBank/DDBJ databases">
        <authorList>
            <consortium name="NIH - Xenopus Gene Collection (XGC) project"/>
        </authorList>
    </citation>
    <scope>NUCLEOTIDE SEQUENCE [LARGE SCALE MRNA]</scope>
    <source>
        <tissue evidence="2">Testis</tissue>
    </source>
</reference>
<dbReference type="AlphaFoldDB" id="Q5PPY3"/>
<protein>
    <submittedName>
        <fullName evidence="2">LOC496044 protein</fullName>
    </submittedName>
</protein>
<organism evidence="2">
    <name type="scientific">Xenopus laevis</name>
    <name type="common">African clawed frog</name>
    <dbReference type="NCBI Taxonomy" id="8355"/>
    <lineage>
        <taxon>Eukaryota</taxon>
        <taxon>Metazoa</taxon>
        <taxon>Chordata</taxon>
        <taxon>Craniata</taxon>
        <taxon>Vertebrata</taxon>
        <taxon>Euteleostomi</taxon>
        <taxon>Amphibia</taxon>
        <taxon>Batrachia</taxon>
        <taxon>Anura</taxon>
        <taxon>Pipoidea</taxon>
        <taxon>Pipidae</taxon>
        <taxon>Xenopodinae</taxon>
        <taxon>Xenopus</taxon>
        <taxon>Xenopus</taxon>
    </lineage>
</organism>
<evidence type="ECO:0000256" key="1">
    <source>
        <dbReference type="SAM" id="MobiDB-lite"/>
    </source>
</evidence>
<dbReference type="EMBL" id="BC087442">
    <property type="protein sequence ID" value="AAH87442.1"/>
    <property type="molecule type" value="mRNA"/>
</dbReference>
<accession>Q5PPY3</accession>